<dbReference type="OrthoDB" id="72299at2"/>
<evidence type="ECO:0000313" key="3">
    <source>
        <dbReference type="EMBL" id="AEX50734.1"/>
    </source>
</evidence>
<dbReference type="RefSeq" id="WP_015696005.1">
    <property type="nucleotide sequence ID" value="NC_016818.1"/>
</dbReference>
<reference evidence="3 4" key="1">
    <citation type="journal article" date="2012" name="J. Bacteriol.">
        <title>Complete Genome Sequence of Rahnella aquatilis CIP 78.65.</title>
        <authorList>
            <person name="Martinez R.J."/>
            <person name="Bruce D."/>
            <person name="Detter C."/>
            <person name="Goodwin L.A."/>
            <person name="Han J."/>
            <person name="Han C.S."/>
            <person name="Held B."/>
            <person name="Land M.L."/>
            <person name="Mikhailova N."/>
            <person name="Nolan M."/>
            <person name="Pennacchio L."/>
            <person name="Pitluck S."/>
            <person name="Tapia R."/>
            <person name="Woyke T."/>
            <person name="Sobecky P.A."/>
        </authorList>
    </citation>
    <scope>NUCLEOTIDE SEQUENCE [LARGE SCALE GENOMIC DNA]</scope>
    <source>
        <strain evidence="4">ATCC 33071 / DSM 4594 / JCM 1683 / NBRC 105701 / NCIMB 13365 / CIP 78.65</strain>
    </source>
</reference>
<dbReference type="EMBL" id="CP003244">
    <property type="protein sequence ID" value="AEX50734.1"/>
    <property type="molecule type" value="Genomic_DNA"/>
</dbReference>
<feature type="domain" description="DUF4062" evidence="2">
    <location>
        <begin position="6"/>
        <end position="87"/>
    </location>
</feature>
<reference evidence="4" key="2">
    <citation type="submission" date="2012-01" db="EMBL/GenBank/DDBJ databases">
        <title>Complete sequence of chromosome of Rahnella aquatilis CIP 78.65.</title>
        <authorList>
            <person name="Lucas S."/>
            <person name="Han J."/>
            <person name="Lapidus A."/>
            <person name="Cheng J.-F."/>
            <person name="Goodwin L."/>
            <person name="Pitluck S."/>
            <person name="Peters L."/>
            <person name="Ovchinnikova G."/>
            <person name="Held B."/>
            <person name="Detter J.C."/>
            <person name="Han C."/>
            <person name="Tapia R."/>
            <person name="Land M."/>
            <person name="Hauser L."/>
            <person name="Kyrpides N."/>
            <person name="Ivanova N."/>
            <person name="Pagani I."/>
            <person name="Sobecky P."/>
            <person name="Martinez R."/>
            <person name="Woyke T."/>
        </authorList>
    </citation>
    <scope>NUCLEOTIDE SEQUENCE [LARGE SCALE GENOMIC DNA]</scope>
    <source>
        <strain evidence="4">ATCC 33071 / DSM 4594 / JCM 1683 / NBRC 105701 / NCIMB 13365 / CIP 78.65</strain>
    </source>
</reference>
<dbReference type="Pfam" id="PF13271">
    <property type="entry name" value="DUF4062"/>
    <property type="match status" value="1"/>
</dbReference>
<dbReference type="AlphaFoldDB" id="H2IW65"/>
<evidence type="ECO:0000259" key="2">
    <source>
        <dbReference type="Pfam" id="PF13271"/>
    </source>
</evidence>
<feature type="coiled-coil region" evidence="1">
    <location>
        <begin position="170"/>
        <end position="197"/>
    </location>
</feature>
<gene>
    <name evidence="3" type="ordered locus">Rahaq2_0824</name>
</gene>
<dbReference type="Proteomes" id="UP000009010">
    <property type="component" value="Chromosome"/>
</dbReference>
<evidence type="ECO:0000313" key="4">
    <source>
        <dbReference type="Proteomes" id="UP000009010"/>
    </source>
</evidence>
<name>H2IW65_RAHAC</name>
<accession>H2IW65</accession>
<dbReference type="KEGG" id="raq:Rahaq2_0824"/>
<dbReference type="HOGENOM" id="CLU_062193_1_1_6"/>
<proteinExistence type="predicted"/>
<organism evidence="3 4">
    <name type="scientific">Rahnella aquatilis (strain ATCC 33071 / DSM 4594 / JCM 1683 / NBRC 105701 / NCIMB 13365 / CIP 78.65)</name>
    <dbReference type="NCBI Taxonomy" id="745277"/>
    <lineage>
        <taxon>Bacteria</taxon>
        <taxon>Pseudomonadati</taxon>
        <taxon>Pseudomonadota</taxon>
        <taxon>Gammaproteobacteria</taxon>
        <taxon>Enterobacterales</taxon>
        <taxon>Yersiniaceae</taxon>
        <taxon>Rahnella</taxon>
    </lineage>
</organism>
<keyword evidence="4" id="KW-1185">Reference proteome</keyword>
<sequence>MDKRYQVFVSSTFTDLKDERSNVIQTLMEMDCIPAGMELFPAIDEEQWEFIKKIIDDCDYYLLIIGGRYGSVAEDGLSYTEKEFDYAVSKGIKIIVLTHENRSELPVSKSEINEELVNKLELFIEKASKGRLRKTWSTAKDLPGLVALSMTKTIKTYPAVGWVRANSIGNESDLREMIKLQKDYEILKNELIDIKNNNIKFESLNLVGIESVFKFTCKSYYTAQQIGRAGAREWNVEMSWRDIFYTISPYLSEYTAESKVSNIIVEAAQRKLGKGGTTPSVISQDLKTIGIQLQAYGLISIKSLKTTAGSMALFWILTDSGKSEMLKLRTIKNEPSQELDQ</sequence>
<dbReference type="PATRIC" id="fig|745277.3.peg.781"/>
<keyword evidence="1" id="KW-0175">Coiled coil</keyword>
<evidence type="ECO:0000256" key="1">
    <source>
        <dbReference type="SAM" id="Coils"/>
    </source>
</evidence>
<dbReference type="InterPro" id="IPR025139">
    <property type="entry name" value="DUF4062"/>
</dbReference>
<protein>
    <recommendedName>
        <fullName evidence="2">DUF4062 domain-containing protein</fullName>
    </recommendedName>
</protein>
<dbReference type="eggNOG" id="COG2865">
    <property type="taxonomic scope" value="Bacteria"/>
</dbReference>